<evidence type="ECO:0000313" key="6">
    <source>
        <dbReference type="EMBL" id="NGO73411.1"/>
    </source>
</evidence>
<keyword evidence="2" id="KW-0378">Hydrolase</keyword>
<protein>
    <submittedName>
        <fullName evidence="6">Glycogen debranching protein GlgX</fullName>
    </submittedName>
</protein>
<dbReference type="Pfam" id="PF02922">
    <property type="entry name" value="CBM_48"/>
    <property type="match status" value="1"/>
</dbReference>
<evidence type="ECO:0000256" key="2">
    <source>
        <dbReference type="ARBA" id="ARBA00022801"/>
    </source>
</evidence>
<dbReference type="NCBIfam" id="TIGR02100">
    <property type="entry name" value="glgX_debranch"/>
    <property type="match status" value="1"/>
</dbReference>
<dbReference type="Proteomes" id="UP000477722">
    <property type="component" value="Unassembled WGS sequence"/>
</dbReference>
<feature type="compositionally biased region" description="Basic and acidic residues" evidence="4">
    <location>
        <begin position="465"/>
        <end position="479"/>
    </location>
</feature>
<evidence type="ECO:0000256" key="4">
    <source>
        <dbReference type="SAM" id="MobiDB-lite"/>
    </source>
</evidence>
<dbReference type="RefSeq" id="WP_165303057.1">
    <property type="nucleotide sequence ID" value="NZ_JAAKZZ010000724.1"/>
</dbReference>
<proteinExistence type="inferred from homology"/>
<dbReference type="Gene3D" id="2.60.40.1180">
    <property type="entry name" value="Golgi alpha-mannosidase II"/>
    <property type="match status" value="1"/>
</dbReference>
<comment type="caution">
    <text evidence="6">The sequence shown here is derived from an EMBL/GenBank/DDBJ whole genome shotgun (WGS) entry which is preliminary data.</text>
</comment>
<dbReference type="SUPFAM" id="SSF51445">
    <property type="entry name" value="(Trans)glycosidases"/>
    <property type="match status" value="1"/>
</dbReference>
<evidence type="ECO:0000256" key="3">
    <source>
        <dbReference type="ARBA" id="ARBA00023295"/>
    </source>
</evidence>
<dbReference type="InterPro" id="IPR011837">
    <property type="entry name" value="Glycogen_debranch_GlgX"/>
</dbReference>
<feature type="domain" description="Glycosyl hydrolase family 13 catalytic" evidence="5">
    <location>
        <begin position="177"/>
        <end position="567"/>
    </location>
</feature>
<gene>
    <name evidence="6" type="primary">glgX</name>
    <name evidence="6" type="ORF">G5C65_34790</name>
</gene>
<dbReference type="GO" id="GO:0005980">
    <property type="term" value="P:glycogen catabolic process"/>
    <property type="evidence" value="ECO:0007669"/>
    <property type="project" value="InterPro"/>
</dbReference>
<keyword evidence="7" id="KW-1185">Reference proteome</keyword>
<dbReference type="InterPro" id="IPR006047">
    <property type="entry name" value="GH13_cat_dom"/>
</dbReference>
<sequence length="704" mass="79223">MQVWPGHAYPLGASYDGAGTNFAVFSEAAERIELCLLHEDGSETAVELRESDGFVRHAYLPGVMPGQRYGFRVHGPYAPERGHRCNSAKLLLDPYAKAVSGSVDWDEAVYGYHFDAPERRNDLDSAPHTAASVVINPYFDWGDDRAPRTDYHRTVLYEAHVKGLTMLHPELPEELRGTYAALAHPAVIAHLAELGVTALELMPVHQSVTDHRLADAGLVNYWGYNTLGFFAPHNAYASWGDRGQQVLEFKHAVRALHQAGIEVILDVVYNHTAEGNHLGPTLSFRGLDNASYYRLAADPRYYTDTTGTGNSLLMRSPHVLQLIMDSLRYWVTEMHVDGFRFDLAATLARQFHEVDRLSSFFDLVQQDPVVSQVKLIAEPWDVGEGGYQVGNFPPLWTEWNGRYRDTVRDLWRGEPRTLAEFASRLTGSSDLYQGDGRRPLASINFVTCHDGFTLGDLVSYDHKHNEANGEGNRDGESHNRSWNCGAEGDTDDPEILRLRRRQRRNLIATLMLSQGVPMLSHGDEFGRTQRGNNNAYCQDSELSWVRWPEPGATDPFCDYVRTAVWLRRDHPVFRRRRFFHGRPVEGTPDELSDIAWFTPQGAAMTQQSWQAAQARALTVFLNGNAISEPGPQGERITDDSFLLLFNAHHEPLDFTIPADHGREWEIIMDTAQEDAYTAGTGRKARAGETLPLTDRSLMVLQRPL</sequence>
<comment type="similarity">
    <text evidence="1">Belongs to the glycosyl hydrolase 13 family.</text>
</comment>
<dbReference type="GO" id="GO:0004135">
    <property type="term" value="F:amylo-alpha-1,6-glucosidase activity"/>
    <property type="evidence" value="ECO:0007669"/>
    <property type="project" value="InterPro"/>
</dbReference>
<dbReference type="Gene3D" id="3.20.20.80">
    <property type="entry name" value="Glycosidases"/>
    <property type="match status" value="1"/>
</dbReference>
<dbReference type="CDD" id="cd02856">
    <property type="entry name" value="E_set_GDE_Isoamylase_N"/>
    <property type="match status" value="1"/>
</dbReference>
<dbReference type="InterPro" id="IPR017853">
    <property type="entry name" value="GH"/>
</dbReference>
<dbReference type="CDD" id="cd11326">
    <property type="entry name" value="AmyAc_Glg_debranch"/>
    <property type="match status" value="1"/>
</dbReference>
<feature type="region of interest" description="Disordered" evidence="4">
    <location>
        <begin position="465"/>
        <end position="486"/>
    </location>
</feature>
<dbReference type="InterPro" id="IPR013780">
    <property type="entry name" value="Glyco_hydro_b"/>
</dbReference>
<dbReference type="EMBL" id="JAAKZZ010000724">
    <property type="protein sequence ID" value="NGO73411.1"/>
    <property type="molecule type" value="Genomic_DNA"/>
</dbReference>
<reference evidence="6 7" key="1">
    <citation type="submission" date="2020-02" db="EMBL/GenBank/DDBJ databases">
        <title>Whole-genome analyses of novel actinobacteria.</title>
        <authorList>
            <person name="Sahin N."/>
            <person name="Tatar D."/>
        </authorList>
    </citation>
    <scope>NUCLEOTIDE SEQUENCE [LARGE SCALE GENOMIC DNA]</scope>
    <source>
        <strain evidence="6 7">SB3404</strain>
    </source>
</reference>
<organism evidence="6 7">
    <name type="scientific">Streptomyces boncukensis</name>
    <dbReference type="NCBI Taxonomy" id="2711219"/>
    <lineage>
        <taxon>Bacteria</taxon>
        <taxon>Bacillati</taxon>
        <taxon>Actinomycetota</taxon>
        <taxon>Actinomycetes</taxon>
        <taxon>Kitasatosporales</taxon>
        <taxon>Streptomycetaceae</taxon>
        <taxon>Streptomyces</taxon>
    </lineage>
</organism>
<name>A0A6G4X9S4_9ACTN</name>
<keyword evidence="3" id="KW-0326">Glycosidase</keyword>
<dbReference type="SMART" id="SM00642">
    <property type="entry name" value="Aamy"/>
    <property type="match status" value="1"/>
</dbReference>
<evidence type="ECO:0000256" key="1">
    <source>
        <dbReference type="ARBA" id="ARBA00008061"/>
    </source>
</evidence>
<evidence type="ECO:0000259" key="5">
    <source>
        <dbReference type="SMART" id="SM00642"/>
    </source>
</evidence>
<dbReference type="InterPro" id="IPR014756">
    <property type="entry name" value="Ig_E-set"/>
</dbReference>
<dbReference type="PANTHER" id="PTHR43002">
    <property type="entry name" value="GLYCOGEN DEBRANCHING ENZYME"/>
    <property type="match status" value="1"/>
</dbReference>
<dbReference type="InterPro" id="IPR013783">
    <property type="entry name" value="Ig-like_fold"/>
</dbReference>
<dbReference type="Gene3D" id="2.60.40.10">
    <property type="entry name" value="Immunoglobulins"/>
    <property type="match status" value="1"/>
</dbReference>
<dbReference type="InterPro" id="IPR004193">
    <property type="entry name" value="Glyco_hydro_13_N"/>
</dbReference>
<dbReference type="SUPFAM" id="SSF51011">
    <property type="entry name" value="Glycosyl hydrolase domain"/>
    <property type="match status" value="1"/>
</dbReference>
<dbReference type="SUPFAM" id="SSF81296">
    <property type="entry name" value="E set domains"/>
    <property type="match status" value="1"/>
</dbReference>
<dbReference type="AlphaFoldDB" id="A0A6G4X9S4"/>
<evidence type="ECO:0000313" key="7">
    <source>
        <dbReference type="Proteomes" id="UP000477722"/>
    </source>
</evidence>
<dbReference type="InterPro" id="IPR044505">
    <property type="entry name" value="GlgX_Isoamylase_N_E_set"/>
</dbReference>
<accession>A0A6G4X9S4</accession>